<feature type="domain" description="WAP" evidence="4">
    <location>
        <begin position="793"/>
        <end position="838"/>
    </location>
</feature>
<evidence type="ECO:0000313" key="5">
    <source>
        <dbReference type="EMBL" id="CDW59998.1"/>
    </source>
</evidence>
<feature type="domain" description="WAP" evidence="4">
    <location>
        <begin position="553"/>
        <end position="598"/>
    </location>
</feature>
<sequence length="1399" mass="152728">MTAPSPLLIGLAICLLQGIQDAESAKVGRCPSAPFGAGRARFCYTDRQCPGRMKCCLTKRGYACTAPDISYPDAHKQKPGTCPPSNMFTGTAPFCNRDTDCKGIEKCCLTKAGHQCVQPNQTPRPTAKKGSCPPKPTGAVGLANFCQNDYDCDGSMKCCLTNVGYDCKAPVQESEEVEKPGSCPPAPAVTGKALFCRSDKDCDRSEKCCLTKVGKECVQPTDKPKPITKKGSCPPTPPGPVGLASFCQNDYDCDGSKKCCLTSIGYDCKAPVQESMKTSPIHPIELCSYKDPIGEEVQKPGSCPAAPAVTGKALFCRGDKDCDGSEKCCFTKVGKECVQPTDEPKPIAKKGSCPPTPVGPVGLANFCQTDYDCDGSMKCCLTTIGYDCKAPVQESMKISPIHPIEVCLYKDPIGKEVKRPGSCPAAPAVTGKALFCRSDKDCDGSEKCCFTKVGKECVRPTEERMLSSERYDNADDYIRLANPIPKKGSCPPTPEGPVGLANFCQTDYDCDGSMKCCLTTIGYDCKAPVQESMKISPIHPIELCSYKDPIGEEVQKPGSCPAAPAITGKALFCRSDKDCDGSEKCCFTKVGKECVQPTDEPKPIAKKGSCPPAPVGPVGLANFCQTDYDCDGSMKCCLTSIGYDCKAPVQESMKISPIHPIELCSYKDPIGEEVQKPGSCPAAPAITGKALFCRSDKDCDGSEKCCFTKVGKECVQPTDEPKPIAKKGSCPPAPVGPVGLANFCQTDYDCDGSMKCCLTTIGYDCKAPVQKSMKISPIHPIEVRSYKDPIGEEVQKPGSCPAAPAVTGKALFCRNDNDCDGREKCCSTKVGKECVQPVRWPGPNVKPGSCPPSPVGAVGLASFCQSDFDCMGYQKCCITTAGYECTHPVDESKGAIETLLWVVFFCVILTMIVKDHKNVAPRRQAVAVLMLLVKRWQVDEFRVLLLPTCFCKVLVEGMKIVTMERNAVTAPQMGNIASIDVKNAKIGKSHTIGEEVLIPVISEVLNTVLHIPAADVIKKVSLSNFTVQRRIEDMAAESNLPGNEALLLTYVRFLKAEQVVQEMLFAKELITDTRGELIFLVLRGFYEEKEIALLNITAVATDGTPAMMGRQRGFIAHLKQVVPDIVAVHCVIDREHLAAKRLNDRLNSSLQLVINAISKIKSNPLSDRLFRQLCEESDSEYKRLLQHTEERWLSRGACLTRFFCLFEAVVEFSLPTTMPCFNEMNLLQGDELNLITTRAAVCGFVRKLPLFRRDLARRELGQFPNLCAFQEKMEIKDDNVEAYCHYLDMLHHDPSARIQEELVELQANEELKVKFSKNGHQAFWLQRGIAASHAGLWNIARKLLLAFPSTYLAERGFSVVADLLTKKRNRLQIAKRGDLRLRLTNFKPNVQKLVSSWRI</sequence>
<organism evidence="5 6">
    <name type="scientific">Trichuris trichiura</name>
    <name type="common">Whipworm</name>
    <name type="synonym">Trichocephalus trichiurus</name>
    <dbReference type="NCBI Taxonomy" id="36087"/>
    <lineage>
        <taxon>Eukaryota</taxon>
        <taxon>Metazoa</taxon>
        <taxon>Ecdysozoa</taxon>
        <taxon>Nematoda</taxon>
        <taxon>Enoplea</taxon>
        <taxon>Dorylaimia</taxon>
        <taxon>Trichinellida</taxon>
        <taxon>Trichuridae</taxon>
        <taxon>Trichuris</taxon>
    </lineage>
</organism>
<dbReference type="GO" id="GO:0005615">
    <property type="term" value="C:extracellular space"/>
    <property type="evidence" value="ECO:0007669"/>
    <property type="project" value="TreeGrafter"/>
</dbReference>
<evidence type="ECO:0000259" key="4">
    <source>
        <dbReference type="PROSITE" id="PS51390"/>
    </source>
</evidence>
<keyword evidence="1 3" id="KW-0732">Signal</keyword>
<dbReference type="InterPro" id="IPR008197">
    <property type="entry name" value="WAP_dom"/>
</dbReference>
<dbReference type="PROSITE" id="PS51390">
    <property type="entry name" value="WAP"/>
    <property type="match status" value="15"/>
</dbReference>
<dbReference type="MEROPS" id="I17.003"/>
<reference evidence="5" key="1">
    <citation type="submission" date="2014-01" db="EMBL/GenBank/DDBJ databases">
        <authorList>
            <person name="Aslett M."/>
        </authorList>
    </citation>
    <scope>NUCLEOTIDE SEQUENCE</scope>
</reference>
<feature type="domain" description="WAP" evidence="4">
    <location>
        <begin position="673"/>
        <end position="718"/>
    </location>
</feature>
<feature type="domain" description="WAP" evidence="4">
    <location>
        <begin position="483"/>
        <end position="529"/>
    </location>
</feature>
<gene>
    <name evidence="5" type="ORF">TTRE_0000834001</name>
</gene>
<dbReference type="GO" id="GO:0045087">
    <property type="term" value="P:innate immune response"/>
    <property type="evidence" value="ECO:0007669"/>
    <property type="project" value="TreeGrafter"/>
</dbReference>
<evidence type="ECO:0000256" key="2">
    <source>
        <dbReference type="ARBA" id="ARBA00023157"/>
    </source>
</evidence>
<dbReference type="GO" id="GO:0004867">
    <property type="term" value="F:serine-type endopeptidase inhibitor activity"/>
    <property type="evidence" value="ECO:0007669"/>
    <property type="project" value="TreeGrafter"/>
</dbReference>
<feature type="signal peptide" evidence="3">
    <location>
        <begin position="1"/>
        <end position="24"/>
    </location>
</feature>
<dbReference type="SUPFAM" id="SSF57256">
    <property type="entry name" value="Elafin-like"/>
    <property type="match status" value="15"/>
</dbReference>
<feature type="domain" description="WAP" evidence="4">
    <location>
        <begin position="23"/>
        <end position="68"/>
    </location>
</feature>
<dbReference type="SMART" id="SM00217">
    <property type="entry name" value="WAP"/>
    <property type="match status" value="15"/>
</dbReference>
<feature type="domain" description="WAP" evidence="4">
    <location>
        <begin position="723"/>
        <end position="769"/>
    </location>
</feature>
<feature type="domain" description="WAP" evidence="4">
    <location>
        <begin position="843"/>
        <end position="889"/>
    </location>
</feature>
<feature type="domain" description="WAP" evidence="4">
    <location>
        <begin position="226"/>
        <end position="272"/>
    </location>
</feature>
<dbReference type="EMBL" id="HG806821">
    <property type="protein sequence ID" value="CDW59998.1"/>
    <property type="molecule type" value="Genomic_DNA"/>
</dbReference>
<evidence type="ECO:0000313" key="6">
    <source>
        <dbReference type="Proteomes" id="UP000030665"/>
    </source>
</evidence>
<dbReference type="PANTHER" id="PTHR19441">
    <property type="entry name" value="WHEY ACDIC PROTEIN WAP"/>
    <property type="match status" value="1"/>
</dbReference>
<dbReference type="CDD" id="cd00199">
    <property type="entry name" value="WAP"/>
    <property type="match status" value="1"/>
</dbReference>
<proteinExistence type="predicted"/>
<dbReference type="PANTHER" id="PTHR19441:SF30">
    <property type="entry name" value="ELAFIN"/>
    <property type="match status" value="1"/>
</dbReference>
<feature type="domain" description="WAP" evidence="4">
    <location>
        <begin position="296"/>
        <end position="341"/>
    </location>
</feature>
<evidence type="ECO:0000256" key="1">
    <source>
        <dbReference type="ARBA" id="ARBA00022729"/>
    </source>
</evidence>
<dbReference type="Pfam" id="PF00095">
    <property type="entry name" value="WAP"/>
    <property type="match status" value="15"/>
</dbReference>
<feature type="domain" description="WAP" evidence="4">
    <location>
        <begin position="416"/>
        <end position="461"/>
    </location>
</feature>
<dbReference type="OrthoDB" id="1101576at2759"/>
<dbReference type="InterPro" id="IPR036645">
    <property type="entry name" value="Elafin-like_sf"/>
</dbReference>
<keyword evidence="2" id="KW-1015">Disulfide bond</keyword>
<accession>A0A077ZJX5</accession>
<feature type="domain" description="WAP" evidence="4">
    <location>
        <begin position="75"/>
        <end position="120"/>
    </location>
</feature>
<name>A0A077ZJX5_TRITR</name>
<dbReference type="InterPro" id="IPR050514">
    <property type="entry name" value="WAP_four-disulfide_core"/>
</dbReference>
<dbReference type="Gene3D" id="4.10.75.10">
    <property type="entry name" value="Elafin-like"/>
    <property type="match status" value="15"/>
</dbReference>
<reference evidence="5" key="2">
    <citation type="submission" date="2014-03" db="EMBL/GenBank/DDBJ databases">
        <title>The whipworm genome and dual-species transcriptomics of an intimate host-pathogen interaction.</title>
        <authorList>
            <person name="Foth B.J."/>
            <person name="Tsai I.J."/>
            <person name="Reid A.J."/>
            <person name="Bancroft A.J."/>
            <person name="Nichol S."/>
            <person name="Tracey A."/>
            <person name="Holroyd N."/>
            <person name="Cotton J.A."/>
            <person name="Stanley E.J."/>
            <person name="Zarowiecki M."/>
            <person name="Liu J.Z."/>
            <person name="Huckvale T."/>
            <person name="Cooper P.J."/>
            <person name="Grencis R.K."/>
            <person name="Berriman M."/>
        </authorList>
    </citation>
    <scope>NUCLEOTIDE SEQUENCE [LARGE SCALE GENOMIC DNA]</scope>
</reference>
<evidence type="ECO:0000256" key="3">
    <source>
        <dbReference type="SAM" id="SignalP"/>
    </source>
</evidence>
<feature type="domain" description="WAP" evidence="4">
    <location>
        <begin position="603"/>
        <end position="649"/>
    </location>
</feature>
<dbReference type="GO" id="GO:0019731">
    <property type="term" value="P:antibacterial humoral response"/>
    <property type="evidence" value="ECO:0007669"/>
    <property type="project" value="TreeGrafter"/>
</dbReference>
<feature type="domain" description="WAP" evidence="4">
    <location>
        <begin position="346"/>
        <end position="392"/>
    </location>
</feature>
<protein>
    <submittedName>
        <fullName evidence="5">WAP domain containing protein, SLPI-like</fullName>
    </submittedName>
</protein>
<feature type="domain" description="WAP" evidence="4">
    <location>
        <begin position="125"/>
        <end position="171"/>
    </location>
</feature>
<feature type="domain" description="WAP" evidence="4">
    <location>
        <begin position="176"/>
        <end position="221"/>
    </location>
</feature>
<feature type="chain" id="PRO_5001728883" evidence="3">
    <location>
        <begin position="25"/>
        <end position="1399"/>
    </location>
</feature>
<dbReference type="Proteomes" id="UP000030665">
    <property type="component" value="Unassembled WGS sequence"/>
</dbReference>
<keyword evidence="6" id="KW-1185">Reference proteome</keyword>
<dbReference type="AlphaFoldDB" id="A0A077ZJX5"/>